<dbReference type="PROSITE" id="PS51677">
    <property type="entry name" value="NODB"/>
    <property type="match status" value="1"/>
</dbReference>
<dbReference type="EMBL" id="CP036291">
    <property type="protein sequence ID" value="QDU87442.1"/>
    <property type="molecule type" value="Genomic_DNA"/>
</dbReference>
<evidence type="ECO:0000259" key="4">
    <source>
        <dbReference type="PROSITE" id="PS51677"/>
    </source>
</evidence>
<dbReference type="InterPro" id="IPR011330">
    <property type="entry name" value="Glyco_hydro/deAcase_b/a-brl"/>
</dbReference>
<dbReference type="InterPro" id="IPR002509">
    <property type="entry name" value="NODB_dom"/>
</dbReference>
<dbReference type="Proteomes" id="UP000317429">
    <property type="component" value="Chromosome"/>
</dbReference>
<evidence type="ECO:0000256" key="2">
    <source>
        <dbReference type="ARBA" id="ARBA00022729"/>
    </source>
</evidence>
<dbReference type="PANTHER" id="PTHR34216:SF3">
    <property type="entry name" value="POLY-BETA-1,6-N-ACETYL-D-GLUCOSAMINE N-DEACETYLASE"/>
    <property type="match status" value="1"/>
</dbReference>
<dbReference type="Pfam" id="PF01522">
    <property type="entry name" value="Polysacc_deac_1"/>
    <property type="match status" value="1"/>
</dbReference>
<reference evidence="5 6" key="1">
    <citation type="submission" date="2019-02" db="EMBL/GenBank/DDBJ databases">
        <title>Deep-cultivation of Planctomycetes and their phenomic and genomic characterization uncovers novel biology.</title>
        <authorList>
            <person name="Wiegand S."/>
            <person name="Jogler M."/>
            <person name="Boedeker C."/>
            <person name="Pinto D."/>
            <person name="Vollmers J."/>
            <person name="Rivas-Marin E."/>
            <person name="Kohn T."/>
            <person name="Peeters S.H."/>
            <person name="Heuer A."/>
            <person name="Rast P."/>
            <person name="Oberbeckmann S."/>
            <person name="Bunk B."/>
            <person name="Jeske O."/>
            <person name="Meyerdierks A."/>
            <person name="Storesund J.E."/>
            <person name="Kallscheuer N."/>
            <person name="Luecker S."/>
            <person name="Lage O.M."/>
            <person name="Pohl T."/>
            <person name="Merkel B.J."/>
            <person name="Hornburger P."/>
            <person name="Mueller R.-W."/>
            <person name="Bruemmer F."/>
            <person name="Labrenz M."/>
            <person name="Spormann A.M."/>
            <person name="Op den Camp H."/>
            <person name="Overmann J."/>
            <person name="Amann R."/>
            <person name="Jetten M.S.M."/>
            <person name="Mascher T."/>
            <person name="Medema M.H."/>
            <person name="Devos D.P."/>
            <person name="Kaster A.-K."/>
            <person name="Ovreas L."/>
            <person name="Rohde M."/>
            <person name="Galperin M.Y."/>
            <person name="Jogler C."/>
        </authorList>
    </citation>
    <scope>NUCLEOTIDE SEQUENCE [LARGE SCALE GENOMIC DNA]</scope>
    <source>
        <strain evidence="5 6">Pla175</strain>
    </source>
</reference>
<accession>A0A518D7I3</accession>
<sequence>MRIDRQLALSAYYAATLPVRSWQSRARCAAGQAPVRIMFYHRVADDTPNAWTIGTRAFRRQMEWVARRFDVVPLAEAQRRIARGHNQRPTACITFDDGYADNCRFAIPLLLRMGLPFTYFVATRHIAQGLPFPHDSQAGAPLRPNTAAEVRAMHGAGVEIGAHTRSHADLGSIEDSARLHDEIVGSVRDLHAMLDAPVRYFAFPFGLHQNLRHEAFAIARAAGLAGVCSAYGGYNFPGDDPFHLQRFHADPELIRLKNWLTIDPRKLGAVERYEYERRSQSRTPLPLQGEGVGVGTQPGQLDHSTRLD</sequence>
<dbReference type="SUPFAM" id="SSF88713">
    <property type="entry name" value="Glycoside hydrolase/deacetylase"/>
    <property type="match status" value="1"/>
</dbReference>
<comment type="subcellular location">
    <subcellularLocation>
        <location evidence="1">Secreted</location>
    </subcellularLocation>
</comment>
<evidence type="ECO:0000313" key="5">
    <source>
        <dbReference type="EMBL" id="QDU87442.1"/>
    </source>
</evidence>
<feature type="domain" description="NodB homology" evidence="4">
    <location>
        <begin position="89"/>
        <end position="308"/>
    </location>
</feature>
<evidence type="ECO:0000256" key="3">
    <source>
        <dbReference type="SAM" id="MobiDB-lite"/>
    </source>
</evidence>
<evidence type="ECO:0000256" key="1">
    <source>
        <dbReference type="ARBA" id="ARBA00004613"/>
    </source>
</evidence>
<dbReference type="RefSeq" id="WP_145281405.1">
    <property type="nucleotide sequence ID" value="NZ_CP036291.1"/>
</dbReference>
<keyword evidence="6" id="KW-1185">Reference proteome</keyword>
<name>A0A518D7I3_9BACT</name>
<dbReference type="GO" id="GO:0005975">
    <property type="term" value="P:carbohydrate metabolic process"/>
    <property type="evidence" value="ECO:0007669"/>
    <property type="project" value="InterPro"/>
</dbReference>
<organism evidence="5 6">
    <name type="scientific">Pirellulimonas nuda</name>
    <dbReference type="NCBI Taxonomy" id="2528009"/>
    <lineage>
        <taxon>Bacteria</taxon>
        <taxon>Pseudomonadati</taxon>
        <taxon>Planctomycetota</taxon>
        <taxon>Planctomycetia</taxon>
        <taxon>Pirellulales</taxon>
        <taxon>Lacipirellulaceae</taxon>
        <taxon>Pirellulimonas</taxon>
    </lineage>
</organism>
<dbReference type="OrthoDB" id="9778320at2"/>
<keyword evidence="2" id="KW-0732">Signal</keyword>
<feature type="region of interest" description="Disordered" evidence="3">
    <location>
        <begin position="278"/>
        <end position="308"/>
    </location>
</feature>
<dbReference type="KEGG" id="pnd:Pla175_08040"/>
<gene>
    <name evidence="5" type="ORF">Pla175_08040</name>
</gene>
<dbReference type="AlphaFoldDB" id="A0A518D7I3"/>
<dbReference type="InterPro" id="IPR051398">
    <property type="entry name" value="Polysacch_Deacetylase"/>
</dbReference>
<dbReference type="PANTHER" id="PTHR34216">
    <property type="match status" value="1"/>
</dbReference>
<proteinExistence type="predicted"/>
<protein>
    <submittedName>
        <fullName evidence="5">Polysaccharide deacetylase</fullName>
    </submittedName>
</protein>
<dbReference type="GO" id="GO:0016810">
    <property type="term" value="F:hydrolase activity, acting on carbon-nitrogen (but not peptide) bonds"/>
    <property type="evidence" value="ECO:0007669"/>
    <property type="project" value="InterPro"/>
</dbReference>
<dbReference type="Gene3D" id="3.20.20.370">
    <property type="entry name" value="Glycoside hydrolase/deacetylase"/>
    <property type="match status" value="1"/>
</dbReference>
<dbReference type="GO" id="GO:0005576">
    <property type="term" value="C:extracellular region"/>
    <property type="evidence" value="ECO:0007669"/>
    <property type="project" value="UniProtKB-SubCell"/>
</dbReference>
<dbReference type="CDD" id="cd10918">
    <property type="entry name" value="CE4_NodB_like_5s_6s"/>
    <property type="match status" value="1"/>
</dbReference>
<evidence type="ECO:0000313" key="6">
    <source>
        <dbReference type="Proteomes" id="UP000317429"/>
    </source>
</evidence>